<protein>
    <submittedName>
        <fullName evidence="3">Gluconolactonase</fullName>
        <ecNumber evidence="3">3.1.1.17</ecNumber>
    </submittedName>
</protein>
<evidence type="ECO:0000256" key="1">
    <source>
        <dbReference type="ARBA" id="ARBA00022801"/>
    </source>
</evidence>
<accession>A0A245ZJS6</accession>
<evidence type="ECO:0000313" key="4">
    <source>
        <dbReference type="Proteomes" id="UP000197783"/>
    </source>
</evidence>
<dbReference type="Gene3D" id="2.120.10.30">
    <property type="entry name" value="TolB, C-terminal domain"/>
    <property type="match status" value="1"/>
</dbReference>
<dbReference type="EC" id="3.1.1.17" evidence="3"/>
<dbReference type="RefSeq" id="WP_245833186.1">
    <property type="nucleotide sequence ID" value="NZ_NBBJ01000003.1"/>
</dbReference>
<dbReference type="AlphaFoldDB" id="A0A245ZJS6"/>
<dbReference type="InterPro" id="IPR011042">
    <property type="entry name" value="6-blade_b-propeller_TolB-like"/>
</dbReference>
<dbReference type="GO" id="GO:0004341">
    <property type="term" value="F:gluconolactonase activity"/>
    <property type="evidence" value="ECO:0007669"/>
    <property type="project" value="UniProtKB-EC"/>
</dbReference>
<keyword evidence="1 3" id="KW-0378">Hydrolase</keyword>
<dbReference type="Pfam" id="PF08450">
    <property type="entry name" value="SGL"/>
    <property type="match status" value="1"/>
</dbReference>
<feature type="domain" description="SMP-30/Gluconolactonase/LRE-like region" evidence="2">
    <location>
        <begin position="13"/>
        <end position="149"/>
    </location>
</feature>
<reference evidence="3 4" key="1">
    <citation type="submission" date="2017-03" db="EMBL/GenBank/DDBJ databases">
        <title>Genome sequence of Sphingomonas mucosissima DSM 17494.</title>
        <authorList>
            <person name="Poehlein A."/>
            <person name="Wuebbeler J.H."/>
            <person name="Steinbuechel A."/>
            <person name="Daniel R."/>
        </authorList>
    </citation>
    <scope>NUCLEOTIDE SEQUENCE [LARGE SCALE GENOMIC DNA]</scope>
    <source>
        <strain evidence="3 4">DSM 17494</strain>
    </source>
</reference>
<dbReference type="Proteomes" id="UP000197783">
    <property type="component" value="Unassembled WGS sequence"/>
</dbReference>
<keyword evidence="4" id="KW-1185">Reference proteome</keyword>
<dbReference type="InterPro" id="IPR051262">
    <property type="entry name" value="SMP-30/CGR1_Lactonase"/>
</dbReference>
<dbReference type="PANTHER" id="PTHR47572">
    <property type="entry name" value="LIPOPROTEIN-RELATED"/>
    <property type="match status" value="1"/>
</dbReference>
<comment type="caution">
    <text evidence="3">The sequence shown here is derived from an EMBL/GenBank/DDBJ whole genome shotgun (WGS) entry which is preliminary data.</text>
</comment>
<dbReference type="InterPro" id="IPR013658">
    <property type="entry name" value="SGL"/>
</dbReference>
<sequence>MGWKGGHASPLRKQAVNGVYRRAPDGRIKLLDGSHKRPNSIGLSPDGRTLYLLLSDEAQPKVLAYALDAGGMPTASRVFCDMRPQFARGWPGLPDGMEVAASGLVFASGPGGIHVLAPGGRLLGIASTGKAIANGCIGEGGRSLFLTSSDTLCRISLRG</sequence>
<gene>
    <name evidence="3" type="primary">gnl_3</name>
    <name evidence="3" type="ORF">SPMU_24240</name>
</gene>
<dbReference type="SUPFAM" id="SSF63829">
    <property type="entry name" value="Calcium-dependent phosphotriesterase"/>
    <property type="match status" value="1"/>
</dbReference>
<organism evidence="3 4">
    <name type="scientific">Sphingomonas mucosissima</name>
    <dbReference type="NCBI Taxonomy" id="370959"/>
    <lineage>
        <taxon>Bacteria</taxon>
        <taxon>Pseudomonadati</taxon>
        <taxon>Pseudomonadota</taxon>
        <taxon>Alphaproteobacteria</taxon>
        <taxon>Sphingomonadales</taxon>
        <taxon>Sphingomonadaceae</taxon>
        <taxon>Sphingomonas</taxon>
    </lineage>
</organism>
<evidence type="ECO:0000313" key="3">
    <source>
        <dbReference type="EMBL" id="OWK30002.1"/>
    </source>
</evidence>
<dbReference type="PANTHER" id="PTHR47572:SF4">
    <property type="entry name" value="LACTONASE DRP35"/>
    <property type="match status" value="1"/>
</dbReference>
<evidence type="ECO:0000259" key="2">
    <source>
        <dbReference type="Pfam" id="PF08450"/>
    </source>
</evidence>
<dbReference type="EMBL" id="NBBJ01000003">
    <property type="protein sequence ID" value="OWK30002.1"/>
    <property type="molecule type" value="Genomic_DNA"/>
</dbReference>
<name>A0A245ZJS6_9SPHN</name>
<proteinExistence type="predicted"/>